<gene>
    <name evidence="2" type="ORF">DEM27_24505</name>
</gene>
<dbReference type="Gene3D" id="3.40.50.720">
    <property type="entry name" value="NAD(P)-binding Rossmann-like Domain"/>
    <property type="match status" value="1"/>
</dbReference>
<dbReference type="InterPro" id="IPR051729">
    <property type="entry name" value="Opine/Lysopine_DH"/>
</dbReference>
<dbReference type="InterPro" id="IPR003421">
    <property type="entry name" value="Opine_DH"/>
</dbReference>
<evidence type="ECO:0000313" key="3">
    <source>
        <dbReference type="Proteomes" id="UP000245252"/>
    </source>
</evidence>
<reference evidence="2 3" key="1">
    <citation type="submission" date="2018-05" db="EMBL/GenBank/DDBJ databases">
        <title>The draft genome of strain NS-104.</title>
        <authorList>
            <person name="Hang P."/>
            <person name="Jiang J."/>
        </authorList>
    </citation>
    <scope>NUCLEOTIDE SEQUENCE [LARGE SCALE GENOMIC DNA]</scope>
    <source>
        <strain evidence="2 3">NS-104</strain>
    </source>
</reference>
<dbReference type="InterPro" id="IPR013328">
    <property type="entry name" value="6PGD_dom2"/>
</dbReference>
<dbReference type="PANTHER" id="PTHR38015:SF1">
    <property type="entry name" value="OPINE DEHYDROGENASE DOMAIN-CONTAINING PROTEIN"/>
    <property type="match status" value="1"/>
</dbReference>
<protein>
    <recommendedName>
        <fullName evidence="1">Opine dehydrogenase domain-containing protein</fullName>
    </recommendedName>
</protein>
<dbReference type="SUPFAM" id="SSF51735">
    <property type="entry name" value="NAD(P)-binding Rossmann-fold domains"/>
    <property type="match status" value="1"/>
</dbReference>
<dbReference type="EMBL" id="QFBC01000014">
    <property type="protein sequence ID" value="PWE53702.1"/>
    <property type="molecule type" value="Genomic_DNA"/>
</dbReference>
<evidence type="ECO:0000259" key="1">
    <source>
        <dbReference type="Pfam" id="PF02317"/>
    </source>
</evidence>
<feature type="domain" description="Opine dehydrogenase" evidence="1">
    <location>
        <begin position="223"/>
        <end position="366"/>
    </location>
</feature>
<dbReference type="GO" id="GO:0016491">
    <property type="term" value="F:oxidoreductase activity"/>
    <property type="evidence" value="ECO:0007669"/>
    <property type="project" value="InterPro"/>
</dbReference>
<dbReference type="InterPro" id="IPR008927">
    <property type="entry name" value="6-PGluconate_DH-like_C_sf"/>
</dbReference>
<dbReference type="PANTHER" id="PTHR38015">
    <property type="entry name" value="BLR6086 PROTEIN"/>
    <property type="match status" value="1"/>
</dbReference>
<dbReference type="InterPro" id="IPR036291">
    <property type="entry name" value="NAD(P)-bd_dom_sf"/>
</dbReference>
<organism evidence="2 3">
    <name type="scientific">Metarhizobium album</name>
    <dbReference type="NCBI Taxonomy" id="2182425"/>
    <lineage>
        <taxon>Bacteria</taxon>
        <taxon>Pseudomonadati</taxon>
        <taxon>Pseudomonadota</taxon>
        <taxon>Alphaproteobacteria</taxon>
        <taxon>Hyphomicrobiales</taxon>
        <taxon>Rhizobiaceae</taxon>
        <taxon>Metarhizobium</taxon>
    </lineage>
</organism>
<sequence>MRYLDEVTCLVHSGSGHMLQIEQGFHVTIYPQTFAVIGASEGALGLAVELRLAGRRVIVSHGSLDDQTSEELSVIQDINVDCQVESFVGGRQQVSVQGIETTNSLAVAAREADVIVLMTPQTTYENITRELLRSLRDDHLVLLCPGGLGGPLLISRLAAEAGIQNLLVAQTASMPIGARRTGKDKLTVVSKKNVLPVGVFPARRTRELLDRLKIDFPQLKPTMNVLECGLASAAPGLHPIPMIMNAAKIEADGPYVYDAYDITPTIANVIEALDEERQQILRAIGAEVMTISQLLEESYGTQGDNFYDIVHGVQAYRQVKSPPHLDYRYLTEDVPTQIVPAVLLATKLGVETPLLAATVAFANAMHRRDYWKTGWNLEKLGLSDHSPDSILTFLLKGQD</sequence>
<proteinExistence type="predicted"/>
<dbReference type="Proteomes" id="UP000245252">
    <property type="component" value="Unassembled WGS sequence"/>
</dbReference>
<evidence type="ECO:0000313" key="2">
    <source>
        <dbReference type="EMBL" id="PWE53702.1"/>
    </source>
</evidence>
<dbReference type="AlphaFoldDB" id="A0A2U2DK68"/>
<accession>A0A2U2DK68</accession>
<dbReference type="Pfam" id="PF02317">
    <property type="entry name" value="Octopine_DH"/>
    <property type="match status" value="1"/>
</dbReference>
<keyword evidence="3" id="KW-1185">Reference proteome</keyword>
<dbReference type="Gene3D" id="1.10.1040.10">
    <property type="entry name" value="N-(1-d-carboxylethyl)-l-norvaline Dehydrogenase, domain 2"/>
    <property type="match status" value="1"/>
</dbReference>
<comment type="caution">
    <text evidence="2">The sequence shown here is derived from an EMBL/GenBank/DDBJ whole genome shotgun (WGS) entry which is preliminary data.</text>
</comment>
<name>A0A2U2DK68_9HYPH</name>
<dbReference type="SUPFAM" id="SSF48179">
    <property type="entry name" value="6-phosphogluconate dehydrogenase C-terminal domain-like"/>
    <property type="match status" value="1"/>
</dbReference>